<evidence type="ECO:0000313" key="4">
    <source>
        <dbReference type="Proteomes" id="UP001501321"/>
    </source>
</evidence>
<evidence type="ECO:0000313" key="3">
    <source>
        <dbReference type="EMBL" id="GAA4496542.1"/>
    </source>
</evidence>
<sequence length="563" mass="61235">MPKGLLEDFLRQVSATQGQLPAPLAQSLQTLLRQIPAVLLQGGQTTVAAQTLDDAPVELMWLQRLLVPLLKLEPSLRQAWPLPNKNPLPSDTNSNQMMQSTLSNDSVLAQLLRQQPGLGRALLQWTLQLLAQHPRLMEQLTPQEQQQFRQQTKTAPAAAKDGNPASPSPEKNADGLTARQLPSLLKATLPLLQPQATPSAKAPPQNVQTGQPQTALPQDAKAPQHQAPSETRASPYSVGLALPQGEALLHSVKRLLQAQGLTPASANLAPIAMASSTASTPQSGNKLTWDALLSLAGLLPEGEDSNWPKPAQADSNLSALPQLIRLLHSSSTLVLPRSLQTAMAQLTSDLQRPLDTPQQAEQWLRFMSAPLADNTLGQGLQRWLLQLLTQRLAQADAQQSSLQPSPAQTGETQLSHGLLHRLGTASLQLVEQRQASQQEPAVTNQPWLCPLPSTPQRAHEPVLTIHRGGHTEQEYHWLLSFYLEPEGVGPLQIKVRLQIPDIGIMVIAEQTEGIERVKQTLPQLESRFAELGLQSTGFHCRQGKVKPPQVVNPPTNDGLSIHI</sequence>
<accession>A0ABP8Q3X4</accession>
<feature type="region of interest" description="Disordered" evidence="1">
    <location>
        <begin position="195"/>
        <end position="234"/>
    </location>
</feature>
<evidence type="ECO:0000256" key="1">
    <source>
        <dbReference type="SAM" id="MobiDB-lite"/>
    </source>
</evidence>
<feature type="region of interest" description="Disordered" evidence="1">
    <location>
        <begin position="141"/>
        <end position="175"/>
    </location>
</feature>
<reference evidence="4" key="1">
    <citation type="journal article" date="2019" name="Int. J. Syst. Evol. Microbiol.">
        <title>The Global Catalogue of Microorganisms (GCM) 10K type strain sequencing project: providing services to taxonomists for standard genome sequencing and annotation.</title>
        <authorList>
            <consortium name="The Broad Institute Genomics Platform"/>
            <consortium name="The Broad Institute Genome Sequencing Center for Infectious Disease"/>
            <person name="Wu L."/>
            <person name="Ma J."/>
        </authorList>
    </citation>
    <scope>NUCLEOTIDE SEQUENCE [LARGE SCALE GENOMIC DNA]</scope>
    <source>
        <strain evidence="4">JCM 32226</strain>
    </source>
</reference>
<proteinExistence type="predicted"/>
<organism evidence="3 4">
    <name type="scientific">Pseudaeromonas paramecii</name>
    <dbReference type="NCBI Taxonomy" id="2138166"/>
    <lineage>
        <taxon>Bacteria</taxon>
        <taxon>Pseudomonadati</taxon>
        <taxon>Pseudomonadota</taxon>
        <taxon>Gammaproteobacteria</taxon>
        <taxon>Aeromonadales</taxon>
        <taxon>Aeromonadaceae</taxon>
        <taxon>Pseudaeromonas</taxon>
    </lineage>
</organism>
<evidence type="ECO:0000259" key="2">
    <source>
        <dbReference type="Pfam" id="PF02120"/>
    </source>
</evidence>
<feature type="compositionally biased region" description="Low complexity" evidence="1">
    <location>
        <begin position="141"/>
        <end position="154"/>
    </location>
</feature>
<dbReference type="Pfam" id="PF02120">
    <property type="entry name" value="Flg_hook"/>
    <property type="match status" value="1"/>
</dbReference>
<gene>
    <name evidence="3" type="ORF">GCM10023095_11740</name>
</gene>
<protein>
    <recommendedName>
        <fullName evidence="2">Flagellar hook-length control protein-like C-terminal domain-containing protein</fullName>
    </recommendedName>
</protein>
<keyword evidence="4" id="KW-1185">Reference proteome</keyword>
<feature type="compositionally biased region" description="Polar residues" evidence="1">
    <location>
        <begin position="205"/>
        <end position="216"/>
    </location>
</feature>
<name>A0ABP8Q3X4_9GAMM</name>
<dbReference type="EMBL" id="BAABFC010000009">
    <property type="protein sequence ID" value="GAA4496542.1"/>
    <property type="molecule type" value="Genomic_DNA"/>
</dbReference>
<comment type="caution">
    <text evidence="3">The sequence shown here is derived from an EMBL/GenBank/DDBJ whole genome shotgun (WGS) entry which is preliminary data.</text>
</comment>
<dbReference type="Proteomes" id="UP001501321">
    <property type="component" value="Unassembled WGS sequence"/>
</dbReference>
<dbReference type="InterPro" id="IPR021136">
    <property type="entry name" value="Flagellar_hook_control-like_C"/>
</dbReference>
<feature type="domain" description="Flagellar hook-length control protein-like C-terminal" evidence="2">
    <location>
        <begin position="470"/>
        <end position="544"/>
    </location>
</feature>